<protein>
    <recommendedName>
        <fullName evidence="3">Retrotransposon gag domain-containing protein</fullName>
    </recommendedName>
</protein>
<evidence type="ECO:0000313" key="2">
    <source>
        <dbReference type="Proteomes" id="UP000265520"/>
    </source>
</evidence>
<dbReference type="AlphaFoldDB" id="A0A392QUH2"/>
<proteinExistence type="predicted"/>
<organism evidence="1 2">
    <name type="scientific">Trifolium medium</name>
    <dbReference type="NCBI Taxonomy" id="97028"/>
    <lineage>
        <taxon>Eukaryota</taxon>
        <taxon>Viridiplantae</taxon>
        <taxon>Streptophyta</taxon>
        <taxon>Embryophyta</taxon>
        <taxon>Tracheophyta</taxon>
        <taxon>Spermatophyta</taxon>
        <taxon>Magnoliopsida</taxon>
        <taxon>eudicotyledons</taxon>
        <taxon>Gunneridae</taxon>
        <taxon>Pentapetalae</taxon>
        <taxon>rosids</taxon>
        <taxon>fabids</taxon>
        <taxon>Fabales</taxon>
        <taxon>Fabaceae</taxon>
        <taxon>Papilionoideae</taxon>
        <taxon>50 kb inversion clade</taxon>
        <taxon>NPAAA clade</taxon>
        <taxon>Hologalegina</taxon>
        <taxon>IRL clade</taxon>
        <taxon>Trifolieae</taxon>
        <taxon>Trifolium</taxon>
    </lineage>
</organism>
<name>A0A392QUH2_9FABA</name>
<reference evidence="1 2" key="1">
    <citation type="journal article" date="2018" name="Front. Plant Sci.">
        <title>Red Clover (Trifolium pratense) and Zigzag Clover (T. medium) - A Picture of Genomic Similarities and Differences.</title>
        <authorList>
            <person name="Dluhosova J."/>
            <person name="Istvanek J."/>
            <person name="Nedelnik J."/>
            <person name="Repkova J."/>
        </authorList>
    </citation>
    <scope>NUCLEOTIDE SEQUENCE [LARGE SCALE GENOMIC DNA]</scope>
    <source>
        <strain evidence="2">cv. 10/8</strain>
        <tissue evidence="1">Leaf</tissue>
    </source>
</reference>
<keyword evidence="2" id="KW-1185">Reference proteome</keyword>
<evidence type="ECO:0000313" key="1">
    <source>
        <dbReference type="EMBL" id="MCI28023.1"/>
    </source>
</evidence>
<dbReference type="Proteomes" id="UP000265520">
    <property type="component" value="Unassembled WGS sequence"/>
</dbReference>
<sequence length="132" mass="15252">MGHSKISLKELASVRRKIPESIDDYLNRFRLLKARCFTQEPEHELVEMAAGGLDYSIMKNLNTQYLRDMAQLADKVRQVKRLKAEKARSSKFHKKDKVAYVETYESDGEFDDDFDCVENNEVNIAELKPGPP</sequence>
<accession>A0A392QUH2</accession>
<dbReference type="EMBL" id="LXQA010163069">
    <property type="protein sequence ID" value="MCI28023.1"/>
    <property type="molecule type" value="Genomic_DNA"/>
</dbReference>
<evidence type="ECO:0008006" key="3">
    <source>
        <dbReference type="Google" id="ProtNLM"/>
    </source>
</evidence>
<comment type="caution">
    <text evidence="1">The sequence shown here is derived from an EMBL/GenBank/DDBJ whole genome shotgun (WGS) entry which is preliminary data.</text>
</comment>
<feature type="non-terminal residue" evidence="1">
    <location>
        <position position="132"/>
    </location>
</feature>